<dbReference type="RefSeq" id="WP_130510201.1">
    <property type="nucleotide sequence ID" value="NZ_SHKY01000001.1"/>
</dbReference>
<reference evidence="1 2" key="1">
    <citation type="submission" date="2019-02" db="EMBL/GenBank/DDBJ databases">
        <title>Sequencing the genomes of 1000 actinobacteria strains.</title>
        <authorList>
            <person name="Klenk H.-P."/>
        </authorList>
    </citation>
    <scope>NUCLEOTIDE SEQUENCE [LARGE SCALE GENOMIC DNA]</scope>
    <source>
        <strain evidence="1 2">DSM 45162</strain>
    </source>
</reference>
<dbReference type="AlphaFoldDB" id="A0A4Q7ZM13"/>
<dbReference type="Proteomes" id="UP000292564">
    <property type="component" value="Unassembled WGS sequence"/>
</dbReference>
<gene>
    <name evidence="1" type="ORF">EV385_3261</name>
</gene>
<keyword evidence="2" id="KW-1185">Reference proteome</keyword>
<sequence length="203" mass="22513">MNPAHWPAGVLAGRYTFMTREAPGGQELLVADGEEVVYGVYKGSRRQLPHLPPDVPDAGIKVCLMSHRAAALVLTWGTSRPRQSLPRLVSVTYDVHDHRLRTRVGRLRVGGGVVSPKRTQLFDAAGRRIATMVERRETALMRWLRAGPVRYEFEHDGRVIGRISRRPAAPGTYDVDVAEAVAEIDPRLLLACAVERLDGLSDF</sequence>
<evidence type="ECO:0000313" key="1">
    <source>
        <dbReference type="EMBL" id="RZU51433.1"/>
    </source>
</evidence>
<dbReference type="EMBL" id="SHKY01000001">
    <property type="protein sequence ID" value="RZU51433.1"/>
    <property type="molecule type" value="Genomic_DNA"/>
</dbReference>
<accession>A0A4Q7ZM13</accession>
<name>A0A4Q7ZM13_9ACTN</name>
<protein>
    <submittedName>
        <fullName evidence="1">Uncharacterized protein</fullName>
    </submittedName>
</protein>
<organism evidence="1 2">
    <name type="scientific">Krasilnikovia cinnamomea</name>
    <dbReference type="NCBI Taxonomy" id="349313"/>
    <lineage>
        <taxon>Bacteria</taxon>
        <taxon>Bacillati</taxon>
        <taxon>Actinomycetota</taxon>
        <taxon>Actinomycetes</taxon>
        <taxon>Micromonosporales</taxon>
        <taxon>Micromonosporaceae</taxon>
        <taxon>Krasilnikovia</taxon>
    </lineage>
</organism>
<comment type="caution">
    <text evidence="1">The sequence shown here is derived from an EMBL/GenBank/DDBJ whole genome shotgun (WGS) entry which is preliminary data.</text>
</comment>
<proteinExistence type="predicted"/>
<evidence type="ECO:0000313" key="2">
    <source>
        <dbReference type="Proteomes" id="UP000292564"/>
    </source>
</evidence>